<dbReference type="Proteomes" id="UP000032180">
    <property type="component" value="Chromosome 11"/>
</dbReference>
<organism evidence="1 2">
    <name type="scientific">Leersia perrieri</name>
    <dbReference type="NCBI Taxonomy" id="77586"/>
    <lineage>
        <taxon>Eukaryota</taxon>
        <taxon>Viridiplantae</taxon>
        <taxon>Streptophyta</taxon>
        <taxon>Embryophyta</taxon>
        <taxon>Tracheophyta</taxon>
        <taxon>Spermatophyta</taxon>
        <taxon>Magnoliopsida</taxon>
        <taxon>Liliopsida</taxon>
        <taxon>Poales</taxon>
        <taxon>Poaceae</taxon>
        <taxon>BOP clade</taxon>
        <taxon>Oryzoideae</taxon>
        <taxon>Oryzeae</taxon>
        <taxon>Oryzinae</taxon>
        <taxon>Leersia</taxon>
    </lineage>
</organism>
<reference evidence="1" key="3">
    <citation type="submission" date="2015-04" db="UniProtKB">
        <authorList>
            <consortium name="EnsemblPlants"/>
        </authorList>
    </citation>
    <scope>IDENTIFICATION</scope>
</reference>
<reference evidence="1 2" key="1">
    <citation type="submission" date="2012-08" db="EMBL/GenBank/DDBJ databases">
        <title>Oryza genome evolution.</title>
        <authorList>
            <person name="Wing R.A."/>
        </authorList>
    </citation>
    <scope>NUCLEOTIDE SEQUENCE</scope>
</reference>
<reference evidence="2" key="2">
    <citation type="submission" date="2013-12" db="EMBL/GenBank/DDBJ databases">
        <authorList>
            <person name="Yu Y."/>
            <person name="Lee S."/>
            <person name="de Baynast K."/>
            <person name="Wissotski M."/>
            <person name="Liu L."/>
            <person name="Talag J."/>
            <person name="Goicoechea J."/>
            <person name="Angelova A."/>
            <person name="Jetty R."/>
            <person name="Kudrna D."/>
            <person name="Golser W."/>
            <person name="Rivera L."/>
            <person name="Zhang J."/>
            <person name="Wing R."/>
        </authorList>
    </citation>
    <scope>NUCLEOTIDE SEQUENCE</scope>
</reference>
<dbReference type="EnsemblPlants" id="LPERR11G19160.1">
    <property type="protein sequence ID" value="LPERR11G19160.1"/>
    <property type="gene ID" value="LPERR11G19160"/>
</dbReference>
<dbReference type="HOGENOM" id="CLU_2375864_0_0_1"/>
<keyword evidence="2" id="KW-1185">Reference proteome</keyword>
<protein>
    <submittedName>
        <fullName evidence="1">Uncharacterized protein</fullName>
    </submittedName>
</protein>
<evidence type="ECO:0000313" key="1">
    <source>
        <dbReference type="EnsemblPlants" id="LPERR11G19160.1"/>
    </source>
</evidence>
<name>A0A0D9XVA0_9ORYZ</name>
<accession>A0A0D9XVA0</accession>
<sequence>MEMEMEMEVDDDQLQDTEMTTQLVARVGEKRAFTPTPLGQEMAISKRFRSSCWEDPAYGASMLFASSAAAFNYTDNVSKEIAAYFTACEALRWAN</sequence>
<dbReference type="AlphaFoldDB" id="A0A0D9XVA0"/>
<proteinExistence type="predicted"/>
<dbReference type="Gramene" id="LPERR11G19160.1">
    <property type="protein sequence ID" value="LPERR11G19160.1"/>
    <property type="gene ID" value="LPERR11G19160"/>
</dbReference>
<evidence type="ECO:0000313" key="2">
    <source>
        <dbReference type="Proteomes" id="UP000032180"/>
    </source>
</evidence>